<evidence type="ECO:0000256" key="2">
    <source>
        <dbReference type="SAM" id="SignalP"/>
    </source>
</evidence>
<comment type="caution">
    <text evidence="3">The sequence shown here is derived from an EMBL/GenBank/DDBJ whole genome shotgun (WGS) entry which is preliminary data.</text>
</comment>
<feature type="chain" id="PRO_5035868135" evidence="2">
    <location>
        <begin position="25"/>
        <end position="187"/>
    </location>
</feature>
<evidence type="ECO:0000256" key="1">
    <source>
        <dbReference type="SAM" id="MobiDB-lite"/>
    </source>
</evidence>
<keyword evidence="2" id="KW-0732">Signal</keyword>
<evidence type="ECO:0000313" key="3">
    <source>
        <dbReference type="EMBL" id="KAF3511387.1"/>
    </source>
</evidence>
<protein>
    <submittedName>
        <fullName evidence="3">Uncharacterized protein</fullName>
    </submittedName>
</protein>
<dbReference type="Proteomes" id="UP000712600">
    <property type="component" value="Unassembled WGS sequence"/>
</dbReference>
<name>A0A8S9PE98_BRACR</name>
<feature type="region of interest" description="Disordered" evidence="1">
    <location>
        <begin position="43"/>
        <end position="72"/>
    </location>
</feature>
<organism evidence="3 4">
    <name type="scientific">Brassica cretica</name>
    <name type="common">Mustard</name>
    <dbReference type="NCBI Taxonomy" id="69181"/>
    <lineage>
        <taxon>Eukaryota</taxon>
        <taxon>Viridiplantae</taxon>
        <taxon>Streptophyta</taxon>
        <taxon>Embryophyta</taxon>
        <taxon>Tracheophyta</taxon>
        <taxon>Spermatophyta</taxon>
        <taxon>Magnoliopsida</taxon>
        <taxon>eudicotyledons</taxon>
        <taxon>Gunneridae</taxon>
        <taxon>Pentapetalae</taxon>
        <taxon>rosids</taxon>
        <taxon>malvids</taxon>
        <taxon>Brassicales</taxon>
        <taxon>Brassicaceae</taxon>
        <taxon>Brassiceae</taxon>
        <taxon>Brassica</taxon>
    </lineage>
</organism>
<feature type="signal peptide" evidence="2">
    <location>
        <begin position="1"/>
        <end position="24"/>
    </location>
</feature>
<proteinExistence type="predicted"/>
<reference evidence="3" key="1">
    <citation type="submission" date="2019-12" db="EMBL/GenBank/DDBJ databases">
        <title>Genome sequencing and annotation of Brassica cretica.</title>
        <authorList>
            <person name="Studholme D.J."/>
            <person name="Sarris P."/>
        </authorList>
    </citation>
    <scope>NUCLEOTIDE SEQUENCE</scope>
    <source>
        <strain evidence="3">PFS-109/04</strain>
        <tissue evidence="3">Leaf</tissue>
    </source>
</reference>
<dbReference type="EMBL" id="QGKX02001521">
    <property type="protein sequence ID" value="KAF3511387.1"/>
    <property type="molecule type" value="Genomic_DNA"/>
</dbReference>
<sequence length="187" mass="21496">MSPFHNRSGRFGKFLCLIFLHLSSDDPESKDDGKVMKNLVAFGARKEESSESSNSDVDTDEEEYHSREQNEELAEELAAVNEKNESRQQEVFKLREVATGKQERAMMLECNLAENHKRIRMLNSGTKDLDKILSMGQPAKANWELGYRGAESTAYIRRGCHSSCKEAHQKVKPKKFVRKYVETYDKE</sequence>
<gene>
    <name evidence="3" type="ORF">F2Q69_00008382</name>
</gene>
<evidence type="ECO:0000313" key="4">
    <source>
        <dbReference type="Proteomes" id="UP000712600"/>
    </source>
</evidence>
<dbReference type="AlphaFoldDB" id="A0A8S9PE98"/>
<accession>A0A8S9PE98</accession>